<dbReference type="HOGENOM" id="CLU_2851260_0_0_1"/>
<accession>A0A0D0BIF5</accession>
<dbReference type="Proteomes" id="UP000054485">
    <property type="component" value="Unassembled WGS sequence"/>
</dbReference>
<reference evidence="2" key="2">
    <citation type="submission" date="2015-01" db="EMBL/GenBank/DDBJ databases">
        <title>Evolutionary Origins and Diversification of the Mycorrhizal Mutualists.</title>
        <authorList>
            <consortium name="DOE Joint Genome Institute"/>
            <consortium name="Mycorrhizal Genomics Consortium"/>
            <person name="Kohler A."/>
            <person name="Kuo A."/>
            <person name="Nagy L.G."/>
            <person name="Floudas D."/>
            <person name="Copeland A."/>
            <person name="Barry K.W."/>
            <person name="Cichocki N."/>
            <person name="Veneault-Fourrey C."/>
            <person name="LaButti K."/>
            <person name="Lindquist E.A."/>
            <person name="Lipzen A."/>
            <person name="Lundell T."/>
            <person name="Morin E."/>
            <person name="Murat C."/>
            <person name="Riley R."/>
            <person name="Ohm R."/>
            <person name="Sun H."/>
            <person name="Tunlid A."/>
            <person name="Henrissat B."/>
            <person name="Grigoriev I.V."/>
            <person name="Hibbett D.S."/>
            <person name="Martin F."/>
        </authorList>
    </citation>
    <scope>NUCLEOTIDE SEQUENCE [LARGE SCALE GENOMIC DNA]</scope>
    <source>
        <strain evidence="2">UH-Slu-Lm8-n1</strain>
    </source>
</reference>
<keyword evidence="2" id="KW-1185">Reference proteome</keyword>
<evidence type="ECO:0000313" key="2">
    <source>
        <dbReference type="Proteomes" id="UP000054485"/>
    </source>
</evidence>
<dbReference type="EMBL" id="KN835225">
    <property type="protein sequence ID" value="KIK42948.1"/>
    <property type="molecule type" value="Genomic_DNA"/>
</dbReference>
<organism evidence="1 2">
    <name type="scientific">Suillus luteus UH-Slu-Lm8-n1</name>
    <dbReference type="NCBI Taxonomy" id="930992"/>
    <lineage>
        <taxon>Eukaryota</taxon>
        <taxon>Fungi</taxon>
        <taxon>Dikarya</taxon>
        <taxon>Basidiomycota</taxon>
        <taxon>Agaricomycotina</taxon>
        <taxon>Agaricomycetes</taxon>
        <taxon>Agaricomycetidae</taxon>
        <taxon>Boletales</taxon>
        <taxon>Suillineae</taxon>
        <taxon>Suillaceae</taxon>
        <taxon>Suillus</taxon>
    </lineage>
</organism>
<dbReference type="InParanoid" id="A0A0D0BIF5"/>
<dbReference type="AlphaFoldDB" id="A0A0D0BIF5"/>
<proteinExistence type="predicted"/>
<sequence length="65" mass="7020">MRCHSIITAAPLVRGSSLLSGTRILTTSALGTSWSRASPLIFFRSTVNALEFGLTLTEPGKINNW</sequence>
<reference evidence="1 2" key="1">
    <citation type="submission" date="2014-04" db="EMBL/GenBank/DDBJ databases">
        <authorList>
            <consortium name="DOE Joint Genome Institute"/>
            <person name="Kuo A."/>
            <person name="Ruytinx J."/>
            <person name="Rineau F."/>
            <person name="Colpaert J."/>
            <person name="Kohler A."/>
            <person name="Nagy L.G."/>
            <person name="Floudas D."/>
            <person name="Copeland A."/>
            <person name="Barry K.W."/>
            <person name="Cichocki N."/>
            <person name="Veneault-Fourrey C."/>
            <person name="LaButti K."/>
            <person name="Lindquist E.A."/>
            <person name="Lipzen A."/>
            <person name="Lundell T."/>
            <person name="Morin E."/>
            <person name="Murat C."/>
            <person name="Sun H."/>
            <person name="Tunlid A."/>
            <person name="Henrissat B."/>
            <person name="Grigoriev I.V."/>
            <person name="Hibbett D.S."/>
            <person name="Martin F."/>
            <person name="Nordberg H.P."/>
            <person name="Cantor M.N."/>
            <person name="Hua S.X."/>
        </authorList>
    </citation>
    <scope>NUCLEOTIDE SEQUENCE [LARGE SCALE GENOMIC DNA]</scope>
    <source>
        <strain evidence="1 2">UH-Slu-Lm8-n1</strain>
    </source>
</reference>
<gene>
    <name evidence="1" type="ORF">CY34DRAFT_744386</name>
</gene>
<evidence type="ECO:0000313" key="1">
    <source>
        <dbReference type="EMBL" id="KIK42948.1"/>
    </source>
</evidence>
<protein>
    <submittedName>
        <fullName evidence="1">Uncharacterized protein</fullName>
    </submittedName>
</protein>
<name>A0A0D0BIF5_9AGAM</name>